<dbReference type="InterPro" id="IPR011711">
    <property type="entry name" value="GntR_C"/>
</dbReference>
<gene>
    <name evidence="5" type="ORF">PBF_16359</name>
</gene>
<evidence type="ECO:0000313" key="5">
    <source>
        <dbReference type="EMBL" id="EWG09969.1"/>
    </source>
</evidence>
<dbReference type="PANTHER" id="PTHR43537">
    <property type="entry name" value="TRANSCRIPTIONAL REGULATOR, GNTR FAMILY"/>
    <property type="match status" value="1"/>
</dbReference>
<dbReference type="SUPFAM" id="SSF46785">
    <property type="entry name" value="Winged helix' DNA-binding domain"/>
    <property type="match status" value="1"/>
</dbReference>
<dbReference type="EMBL" id="APVL01000012">
    <property type="protein sequence ID" value="EWG09969.1"/>
    <property type="molecule type" value="Genomic_DNA"/>
</dbReference>
<dbReference type="GO" id="GO:0003677">
    <property type="term" value="F:DNA binding"/>
    <property type="evidence" value="ECO:0007669"/>
    <property type="project" value="UniProtKB-KW"/>
</dbReference>
<dbReference type="CDD" id="cd07377">
    <property type="entry name" value="WHTH_GntR"/>
    <property type="match status" value="1"/>
</dbReference>
<dbReference type="InterPro" id="IPR008920">
    <property type="entry name" value="TF_FadR/GntR_C"/>
</dbReference>
<dbReference type="InterPro" id="IPR036388">
    <property type="entry name" value="WH-like_DNA-bd_sf"/>
</dbReference>
<keyword evidence="2" id="KW-0238">DNA-binding</keyword>
<evidence type="ECO:0000256" key="2">
    <source>
        <dbReference type="ARBA" id="ARBA00023125"/>
    </source>
</evidence>
<dbReference type="Pfam" id="PF00392">
    <property type="entry name" value="GntR"/>
    <property type="match status" value="1"/>
</dbReference>
<dbReference type="SUPFAM" id="SSF48008">
    <property type="entry name" value="GntR ligand-binding domain-like"/>
    <property type="match status" value="1"/>
</dbReference>
<reference evidence="6" key="1">
    <citation type="submission" date="2013-03" db="EMBL/GenBank/DDBJ databases">
        <title>Draft genome sequence of Bacillus firmus DS1.</title>
        <authorList>
            <person name="Peng D."/>
            <person name="Zhu L."/>
            <person name="Sun M."/>
        </authorList>
    </citation>
    <scope>NUCLEOTIDE SEQUENCE [LARGE SCALE GENOMIC DNA]</scope>
    <source>
        <strain evidence="6">DS1</strain>
    </source>
</reference>
<comment type="caution">
    <text evidence="5">The sequence shown here is derived from an EMBL/GenBank/DDBJ whole genome shotgun (WGS) entry which is preliminary data.</text>
</comment>
<dbReference type="Gene3D" id="1.20.120.530">
    <property type="entry name" value="GntR ligand-binding domain-like"/>
    <property type="match status" value="1"/>
</dbReference>
<dbReference type="SMART" id="SM00895">
    <property type="entry name" value="FCD"/>
    <property type="match status" value="1"/>
</dbReference>
<proteinExistence type="predicted"/>
<reference evidence="5 6" key="2">
    <citation type="journal article" date="2016" name="Sci. Rep.">
        <title>A novel serine protease, Sep1, from Bacillus firmus DS-1 has nematicidal activity and degrades multiple intestinal-associated nematode proteins.</title>
        <authorList>
            <person name="Geng C."/>
            <person name="Nie X."/>
            <person name="Tang Z."/>
            <person name="Zhang Y."/>
            <person name="Lin J."/>
            <person name="Sun M."/>
            <person name="Peng D."/>
        </authorList>
    </citation>
    <scope>NUCLEOTIDE SEQUENCE [LARGE SCALE GENOMIC DNA]</scope>
    <source>
        <strain evidence="5 6">DS1</strain>
    </source>
</reference>
<dbReference type="PANTHER" id="PTHR43537:SF49">
    <property type="entry name" value="TRANSCRIPTIONAL REGULATORY PROTEIN"/>
    <property type="match status" value="1"/>
</dbReference>
<name>W7LD80_CYTFI</name>
<feature type="domain" description="HTH gntR-type" evidence="4">
    <location>
        <begin position="3"/>
        <end position="70"/>
    </location>
</feature>
<accession>W7LD80</accession>
<protein>
    <submittedName>
        <fullName evidence="5">GntR family transcriptional regulator</fullName>
    </submittedName>
</protein>
<evidence type="ECO:0000259" key="4">
    <source>
        <dbReference type="PROSITE" id="PS50949"/>
    </source>
</evidence>
<dbReference type="AlphaFoldDB" id="W7LD80"/>
<organism evidence="5 6">
    <name type="scientific">Cytobacillus firmus DS1</name>
    <dbReference type="NCBI Taxonomy" id="1307436"/>
    <lineage>
        <taxon>Bacteria</taxon>
        <taxon>Bacillati</taxon>
        <taxon>Bacillota</taxon>
        <taxon>Bacilli</taxon>
        <taxon>Bacillales</taxon>
        <taxon>Bacillaceae</taxon>
        <taxon>Cytobacillus</taxon>
    </lineage>
</organism>
<dbReference type="GO" id="GO:0003700">
    <property type="term" value="F:DNA-binding transcription factor activity"/>
    <property type="evidence" value="ECO:0007669"/>
    <property type="project" value="InterPro"/>
</dbReference>
<dbReference type="PATRIC" id="fig|1307436.3.peg.3511"/>
<dbReference type="InterPro" id="IPR000524">
    <property type="entry name" value="Tscrpt_reg_HTH_GntR"/>
</dbReference>
<dbReference type="PROSITE" id="PS50949">
    <property type="entry name" value="HTH_GNTR"/>
    <property type="match status" value="1"/>
</dbReference>
<evidence type="ECO:0000313" key="6">
    <source>
        <dbReference type="Proteomes" id="UP000019270"/>
    </source>
</evidence>
<keyword evidence="1" id="KW-0805">Transcription regulation</keyword>
<dbReference type="SMART" id="SM00345">
    <property type="entry name" value="HTH_GNTR"/>
    <property type="match status" value="1"/>
</dbReference>
<dbReference type="InterPro" id="IPR036390">
    <property type="entry name" value="WH_DNA-bd_sf"/>
</dbReference>
<dbReference type="Proteomes" id="UP000019270">
    <property type="component" value="Unassembled WGS sequence"/>
</dbReference>
<evidence type="ECO:0000256" key="3">
    <source>
        <dbReference type="ARBA" id="ARBA00023163"/>
    </source>
</evidence>
<dbReference type="Gene3D" id="1.10.10.10">
    <property type="entry name" value="Winged helix-like DNA-binding domain superfamily/Winged helix DNA-binding domain"/>
    <property type="match status" value="1"/>
</dbReference>
<dbReference type="RefSeq" id="WP_235192280.1">
    <property type="nucleotide sequence ID" value="NZ_APVL01000012.1"/>
</dbReference>
<evidence type="ECO:0000256" key="1">
    <source>
        <dbReference type="ARBA" id="ARBA00023015"/>
    </source>
</evidence>
<dbReference type="eggNOG" id="COG1802">
    <property type="taxonomic scope" value="Bacteria"/>
</dbReference>
<dbReference type="Pfam" id="PF07729">
    <property type="entry name" value="FCD"/>
    <property type="match status" value="1"/>
</dbReference>
<keyword evidence="3" id="KW-0804">Transcription</keyword>
<sequence length="227" mass="26499">MYRTKKEMIYQTLKEEILSGQYEFGEKLVISRLAVRFQSSEIPVREAISQLDSEKLIEFKPHVGAVVSTLSSKDIQEIFELRVELEGLSTRFAVEGMTESLLAELREILDESIEAFNEKDYAHFETLNVKFHKKIYSACNNQLLIRTIDELWANTKRYPSLFKGNDEHIQASIEEHEEIYQALLKKDSMLAESYMIKHKTRAGREILRLNQRKFYDKVNSLIPNQSS</sequence>